<dbReference type="AlphaFoldDB" id="W2FTP1"/>
<sequence>MAREALVEWLKSQNEYDEYIMDHCKDENKAVSAVMKVQKELMYHVPEAMSDIWKLCEVVCANLKEQAIQEWALKKANSSHSKLQRKWQQNTVSHQQNE</sequence>
<reference evidence="2" key="1">
    <citation type="submission" date="2013-11" db="EMBL/GenBank/DDBJ databases">
        <title>The Genome Sequence of Phytophthora parasitica CJ02B3.</title>
        <authorList>
            <consortium name="The Broad Institute Genomics Platform"/>
            <person name="Russ C."/>
            <person name="Tyler B."/>
            <person name="Panabieres F."/>
            <person name="Shan W."/>
            <person name="Tripathy S."/>
            <person name="Grunwald N."/>
            <person name="Machado M."/>
            <person name="Johnson C.S."/>
            <person name="Arredondo F."/>
            <person name="Hong C."/>
            <person name="Coffey M."/>
            <person name="Young S.K."/>
            <person name="Zeng Q."/>
            <person name="Gargeya S."/>
            <person name="Fitzgerald M."/>
            <person name="Abouelleil A."/>
            <person name="Alvarado L."/>
            <person name="Chapman S.B."/>
            <person name="Gainer-Dewar J."/>
            <person name="Goldberg J."/>
            <person name="Griggs A."/>
            <person name="Gujja S."/>
            <person name="Hansen M."/>
            <person name="Howarth C."/>
            <person name="Imamovic A."/>
            <person name="Ireland A."/>
            <person name="Larimer J."/>
            <person name="McCowan C."/>
            <person name="Murphy C."/>
            <person name="Pearson M."/>
            <person name="Poon T.W."/>
            <person name="Priest M."/>
            <person name="Roberts A."/>
            <person name="Saif S."/>
            <person name="Shea T."/>
            <person name="Sykes S."/>
            <person name="Wortman J."/>
            <person name="Nusbaum C."/>
            <person name="Birren B."/>
        </authorList>
    </citation>
    <scope>NUCLEOTIDE SEQUENCE [LARGE SCALE GENOMIC DNA]</scope>
    <source>
        <strain evidence="2">CJ02B3</strain>
    </source>
</reference>
<organism evidence="2">
    <name type="scientific">Phytophthora nicotianae</name>
    <name type="common">Potato buckeye rot agent</name>
    <name type="synonym">Phytophthora parasitica</name>
    <dbReference type="NCBI Taxonomy" id="4792"/>
    <lineage>
        <taxon>Eukaryota</taxon>
        <taxon>Sar</taxon>
        <taxon>Stramenopiles</taxon>
        <taxon>Oomycota</taxon>
        <taxon>Peronosporomycetes</taxon>
        <taxon>Peronosporales</taxon>
        <taxon>Peronosporaceae</taxon>
        <taxon>Phytophthora</taxon>
    </lineage>
</organism>
<gene>
    <name evidence="2" type="ORF">L915_19093</name>
</gene>
<proteinExistence type="predicted"/>
<feature type="region of interest" description="Disordered" evidence="1">
    <location>
        <begin position="79"/>
        <end position="98"/>
    </location>
</feature>
<dbReference type="Proteomes" id="UP000053236">
    <property type="component" value="Unassembled WGS sequence"/>
</dbReference>
<evidence type="ECO:0000256" key="1">
    <source>
        <dbReference type="SAM" id="MobiDB-lite"/>
    </source>
</evidence>
<evidence type="ECO:0000313" key="2">
    <source>
        <dbReference type="EMBL" id="ETK74039.1"/>
    </source>
</evidence>
<name>W2FTP1_PHYNI</name>
<dbReference type="VEuPathDB" id="FungiDB:PPTG_24139"/>
<dbReference type="EMBL" id="KI689128">
    <property type="protein sequence ID" value="ETK74039.1"/>
    <property type="molecule type" value="Genomic_DNA"/>
</dbReference>
<protein>
    <submittedName>
        <fullName evidence="2">Uncharacterized protein</fullName>
    </submittedName>
</protein>
<accession>W2FTP1</accession>